<accession>A0A078GGX7</accession>
<dbReference type="Gramene" id="CDY24611">
    <property type="protein sequence ID" value="CDY24611"/>
    <property type="gene ID" value="GSBRNA2T00026963001"/>
</dbReference>
<reference evidence="1 2" key="1">
    <citation type="journal article" date="2014" name="Science">
        <title>Plant genetics. Early allopolyploid evolution in the post-Neolithic Brassica napus oilseed genome.</title>
        <authorList>
            <person name="Chalhoub B."/>
            <person name="Denoeud F."/>
            <person name="Liu S."/>
            <person name="Parkin I.A."/>
            <person name="Tang H."/>
            <person name="Wang X."/>
            <person name="Chiquet J."/>
            <person name="Belcram H."/>
            <person name="Tong C."/>
            <person name="Samans B."/>
            <person name="Correa M."/>
            <person name="Da Silva C."/>
            <person name="Just J."/>
            <person name="Falentin C."/>
            <person name="Koh C.S."/>
            <person name="Le Clainche I."/>
            <person name="Bernard M."/>
            <person name="Bento P."/>
            <person name="Noel B."/>
            <person name="Labadie K."/>
            <person name="Alberti A."/>
            <person name="Charles M."/>
            <person name="Arnaud D."/>
            <person name="Guo H."/>
            <person name="Daviaud C."/>
            <person name="Alamery S."/>
            <person name="Jabbari K."/>
            <person name="Zhao M."/>
            <person name="Edger P.P."/>
            <person name="Chelaifa H."/>
            <person name="Tack D."/>
            <person name="Lassalle G."/>
            <person name="Mestiri I."/>
            <person name="Schnel N."/>
            <person name="Le Paslier M.C."/>
            <person name="Fan G."/>
            <person name="Renault V."/>
            <person name="Bayer P.E."/>
            <person name="Golicz A.A."/>
            <person name="Manoli S."/>
            <person name="Lee T.H."/>
            <person name="Thi V.H."/>
            <person name="Chalabi S."/>
            <person name="Hu Q."/>
            <person name="Fan C."/>
            <person name="Tollenaere R."/>
            <person name="Lu Y."/>
            <person name="Battail C."/>
            <person name="Shen J."/>
            <person name="Sidebottom C.H."/>
            <person name="Wang X."/>
            <person name="Canaguier A."/>
            <person name="Chauveau A."/>
            <person name="Berard A."/>
            <person name="Deniot G."/>
            <person name="Guan M."/>
            <person name="Liu Z."/>
            <person name="Sun F."/>
            <person name="Lim Y.P."/>
            <person name="Lyons E."/>
            <person name="Town C.D."/>
            <person name="Bancroft I."/>
            <person name="Wang X."/>
            <person name="Meng J."/>
            <person name="Ma J."/>
            <person name="Pires J.C."/>
            <person name="King G.J."/>
            <person name="Brunel D."/>
            <person name="Delourme R."/>
            <person name="Renard M."/>
            <person name="Aury J.M."/>
            <person name="Adams K.L."/>
            <person name="Batley J."/>
            <person name="Snowdon R.J."/>
            <person name="Tost J."/>
            <person name="Edwards D."/>
            <person name="Zhou Y."/>
            <person name="Hua W."/>
            <person name="Sharpe A.G."/>
            <person name="Paterson A.H."/>
            <person name="Guan C."/>
            <person name="Wincker P."/>
        </authorList>
    </citation>
    <scope>NUCLEOTIDE SEQUENCE [LARGE SCALE GENOMIC DNA]</scope>
    <source>
        <strain evidence="2">cv. Darmor-bzh</strain>
    </source>
</reference>
<evidence type="ECO:0000313" key="1">
    <source>
        <dbReference type="EMBL" id="CDY24611.1"/>
    </source>
</evidence>
<dbReference type="PaxDb" id="3708-A0A078GGX7"/>
<keyword evidence="2" id="KW-1185">Reference proteome</keyword>
<evidence type="ECO:0000313" key="2">
    <source>
        <dbReference type="Proteomes" id="UP000028999"/>
    </source>
</evidence>
<proteinExistence type="predicted"/>
<sequence>MKIGEEYLPDDFLVDILSKRFYWHL</sequence>
<gene>
    <name evidence="1" type="primary">BnaC05g32950D</name>
    <name evidence="1" type="ORF">GSBRNA2T00026963001</name>
</gene>
<protein>
    <submittedName>
        <fullName evidence="1">BnaC05g32950D protein</fullName>
    </submittedName>
</protein>
<dbReference type="AlphaFoldDB" id="A0A078GGX7"/>
<dbReference type="EMBL" id="LK032161">
    <property type="protein sequence ID" value="CDY24611.1"/>
    <property type="molecule type" value="Genomic_DNA"/>
</dbReference>
<dbReference type="Proteomes" id="UP000028999">
    <property type="component" value="Unassembled WGS sequence"/>
</dbReference>
<name>A0A078GGX7_BRANA</name>
<organism evidence="1 2">
    <name type="scientific">Brassica napus</name>
    <name type="common">Rape</name>
    <dbReference type="NCBI Taxonomy" id="3708"/>
    <lineage>
        <taxon>Eukaryota</taxon>
        <taxon>Viridiplantae</taxon>
        <taxon>Streptophyta</taxon>
        <taxon>Embryophyta</taxon>
        <taxon>Tracheophyta</taxon>
        <taxon>Spermatophyta</taxon>
        <taxon>Magnoliopsida</taxon>
        <taxon>eudicotyledons</taxon>
        <taxon>Gunneridae</taxon>
        <taxon>Pentapetalae</taxon>
        <taxon>rosids</taxon>
        <taxon>malvids</taxon>
        <taxon>Brassicales</taxon>
        <taxon>Brassicaceae</taxon>
        <taxon>Brassiceae</taxon>
        <taxon>Brassica</taxon>
    </lineage>
</organism>